<gene>
    <name evidence="1" type="ORF">CDAR_621691</name>
</gene>
<evidence type="ECO:0000313" key="1">
    <source>
        <dbReference type="EMBL" id="GIX92290.1"/>
    </source>
</evidence>
<evidence type="ECO:0000313" key="2">
    <source>
        <dbReference type="Proteomes" id="UP001054837"/>
    </source>
</evidence>
<dbReference type="AlphaFoldDB" id="A0AAV4P501"/>
<accession>A0AAV4P501</accession>
<dbReference type="EMBL" id="BPLQ01002387">
    <property type="protein sequence ID" value="GIX92290.1"/>
    <property type="molecule type" value="Genomic_DNA"/>
</dbReference>
<proteinExistence type="predicted"/>
<reference evidence="1 2" key="1">
    <citation type="submission" date="2021-06" db="EMBL/GenBank/DDBJ databases">
        <title>Caerostris darwini draft genome.</title>
        <authorList>
            <person name="Kono N."/>
            <person name="Arakawa K."/>
        </authorList>
    </citation>
    <scope>NUCLEOTIDE SEQUENCE [LARGE SCALE GENOMIC DNA]</scope>
</reference>
<keyword evidence="2" id="KW-1185">Reference proteome</keyword>
<comment type="caution">
    <text evidence="1">The sequence shown here is derived from an EMBL/GenBank/DDBJ whole genome shotgun (WGS) entry which is preliminary data.</text>
</comment>
<sequence length="109" mass="12852">MHNYPFLGKTLRDIFPFKNRELFYFGERFKPKKGEYPSERFRVFKRSRIRPPGETIHLHPLGSRYTPTKRKGPSISIWPDTFISNTIYFVPLGSQSSFFFPLQTSFSGP</sequence>
<protein>
    <submittedName>
        <fullName evidence="1">Uncharacterized protein</fullName>
    </submittedName>
</protein>
<organism evidence="1 2">
    <name type="scientific">Caerostris darwini</name>
    <dbReference type="NCBI Taxonomy" id="1538125"/>
    <lineage>
        <taxon>Eukaryota</taxon>
        <taxon>Metazoa</taxon>
        <taxon>Ecdysozoa</taxon>
        <taxon>Arthropoda</taxon>
        <taxon>Chelicerata</taxon>
        <taxon>Arachnida</taxon>
        <taxon>Araneae</taxon>
        <taxon>Araneomorphae</taxon>
        <taxon>Entelegynae</taxon>
        <taxon>Araneoidea</taxon>
        <taxon>Araneidae</taxon>
        <taxon>Caerostris</taxon>
    </lineage>
</organism>
<dbReference type="Proteomes" id="UP001054837">
    <property type="component" value="Unassembled WGS sequence"/>
</dbReference>
<name>A0AAV4P501_9ARAC</name>